<dbReference type="PANTHER" id="PTHR46749">
    <property type="entry name" value="COMPLEX III ASSEMBLY FACTOR LYRM7"/>
    <property type="match status" value="1"/>
</dbReference>
<evidence type="ECO:0000256" key="1">
    <source>
        <dbReference type="ARBA" id="ARBA00004305"/>
    </source>
</evidence>
<evidence type="ECO:0000256" key="5">
    <source>
        <dbReference type="ARBA" id="ARBA00025430"/>
    </source>
</evidence>
<dbReference type="GO" id="GO:0005759">
    <property type="term" value="C:mitochondrial matrix"/>
    <property type="evidence" value="ECO:0007669"/>
    <property type="project" value="UniProtKB-SubCell"/>
</dbReference>
<dbReference type="InterPro" id="IPR008011">
    <property type="entry name" value="Complex1_LYR_dom"/>
</dbReference>
<evidence type="ECO:0000259" key="9">
    <source>
        <dbReference type="Pfam" id="PF05347"/>
    </source>
</evidence>
<dbReference type="STRING" id="543379.A0A232F8N1"/>
<evidence type="ECO:0000313" key="10">
    <source>
        <dbReference type="EMBL" id="OXU26828.1"/>
    </source>
</evidence>
<dbReference type="EMBL" id="NNAY01000716">
    <property type="protein sequence ID" value="OXU26828.1"/>
    <property type="molecule type" value="Genomic_DNA"/>
</dbReference>
<dbReference type="CDD" id="cd20267">
    <property type="entry name" value="Complex1_LYR_LYRM7"/>
    <property type="match status" value="1"/>
</dbReference>
<dbReference type="OrthoDB" id="529194at2759"/>
<dbReference type="Pfam" id="PF05347">
    <property type="entry name" value="Complex1_LYR"/>
    <property type="match status" value="1"/>
</dbReference>
<evidence type="ECO:0000256" key="2">
    <source>
        <dbReference type="ARBA" id="ARBA00009508"/>
    </source>
</evidence>
<evidence type="ECO:0000256" key="6">
    <source>
        <dbReference type="ARBA" id="ARBA00025809"/>
    </source>
</evidence>
<proteinExistence type="inferred from homology"/>
<evidence type="ECO:0000256" key="7">
    <source>
        <dbReference type="ARBA" id="ARBA00026165"/>
    </source>
</evidence>
<dbReference type="Proteomes" id="UP000215335">
    <property type="component" value="Unassembled WGS sequence"/>
</dbReference>
<gene>
    <name evidence="10" type="ORF">TSAR_011929</name>
</gene>
<comment type="subcellular location">
    <subcellularLocation>
        <location evidence="1">Mitochondrion matrix</location>
    </subcellularLocation>
</comment>
<dbReference type="GO" id="GO:0044183">
    <property type="term" value="F:protein folding chaperone"/>
    <property type="evidence" value="ECO:0007669"/>
    <property type="project" value="TreeGrafter"/>
</dbReference>
<reference evidence="10 11" key="1">
    <citation type="journal article" date="2017" name="Curr. Biol.">
        <title>The Evolution of Venom by Co-option of Single-Copy Genes.</title>
        <authorList>
            <person name="Martinson E.O."/>
            <person name="Mrinalini"/>
            <person name="Kelkar Y.D."/>
            <person name="Chang C.H."/>
            <person name="Werren J.H."/>
        </authorList>
    </citation>
    <scope>NUCLEOTIDE SEQUENCE [LARGE SCALE GENOMIC DNA]</scope>
    <source>
        <strain evidence="10 11">Alberta</strain>
        <tissue evidence="10">Whole body</tissue>
    </source>
</reference>
<comment type="subunit">
    <text evidence="6">Interacts with UQCRFS1.</text>
</comment>
<comment type="caution">
    <text evidence="10">The sequence shown here is derived from an EMBL/GenBank/DDBJ whole genome shotgun (WGS) entry which is preliminary data.</text>
</comment>
<dbReference type="GO" id="GO:0034551">
    <property type="term" value="P:mitochondrial respiratory chain complex III assembly"/>
    <property type="evidence" value="ECO:0007669"/>
    <property type="project" value="InterPro"/>
</dbReference>
<feature type="domain" description="Complex 1 LYR protein" evidence="9">
    <location>
        <begin position="7"/>
        <end position="63"/>
    </location>
</feature>
<keyword evidence="4" id="KW-0143">Chaperone</keyword>
<evidence type="ECO:0000256" key="3">
    <source>
        <dbReference type="ARBA" id="ARBA00023128"/>
    </source>
</evidence>
<dbReference type="PANTHER" id="PTHR46749:SF1">
    <property type="entry name" value="COMPLEX III ASSEMBLY FACTOR LYRM7"/>
    <property type="match status" value="1"/>
</dbReference>
<evidence type="ECO:0000256" key="4">
    <source>
        <dbReference type="ARBA" id="ARBA00023186"/>
    </source>
</evidence>
<dbReference type="InterPro" id="IPR050435">
    <property type="entry name" value="MZM1/LYRM7"/>
</dbReference>
<dbReference type="InterPro" id="IPR045298">
    <property type="entry name" value="Complex1_LYR_LYRM7"/>
</dbReference>
<dbReference type="AlphaFoldDB" id="A0A232F8N1"/>
<organism evidence="10 11">
    <name type="scientific">Trichomalopsis sarcophagae</name>
    <dbReference type="NCBI Taxonomy" id="543379"/>
    <lineage>
        <taxon>Eukaryota</taxon>
        <taxon>Metazoa</taxon>
        <taxon>Ecdysozoa</taxon>
        <taxon>Arthropoda</taxon>
        <taxon>Hexapoda</taxon>
        <taxon>Insecta</taxon>
        <taxon>Pterygota</taxon>
        <taxon>Neoptera</taxon>
        <taxon>Endopterygota</taxon>
        <taxon>Hymenoptera</taxon>
        <taxon>Apocrita</taxon>
        <taxon>Proctotrupomorpha</taxon>
        <taxon>Chalcidoidea</taxon>
        <taxon>Pteromalidae</taxon>
        <taxon>Pteromalinae</taxon>
        <taxon>Trichomalopsis</taxon>
    </lineage>
</organism>
<protein>
    <recommendedName>
        <fullName evidence="7">Complex III assembly factor LYRM7</fullName>
    </recommendedName>
    <alternativeName>
        <fullName evidence="8">LYR motif-containing protein 7</fullName>
    </alternativeName>
</protein>
<keyword evidence="11" id="KW-1185">Reference proteome</keyword>
<evidence type="ECO:0000313" key="11">
    <source>
        <dbReference type="Proteomes" id="UP000215335"/>
    </source>
</evidence>
<name>A0A232F8N1_9HYME</name>
<comment type="similarity">
    <text evidence="2">Belongs to the complex I LYR family.</text>
</comment>
<comment type="function">
    <text evidence="5">Assembly factor required for Rieske Fe-S protein UQCRFS1 incorporation into the cytochrome b-c1 (CIII) complex. Functions as a chaperone, binding to this subunit within the mitochondrial matrix and stabilizing it prior to its translocation and insertion into the late CIII dimeric intermediate within the mitochondrial inner membrane.</text>
</comment>
<sequence length="121" mass="13977">MSNNLRREALSVFKQLHRTRLKTFRGDEQGLQFTRQKINDEFRKNRDVANEASIQELIKFAKEVENEVRTTVIQVVEKAPGKFEAKITPDTAMLDNVPFGQPVDKSQFRKARKCSDIPKGK</sequence>
<keyword evidence="3" id="KW-0496">Mitochondrion</keyword>
<accession>A0A232F8N1</accession>
<evidence type="ECO:0000256" key="8">
    <source>
        <dbReference type="ARBA" id="ARBA00031830"/>
    </source>
</evidence>